<proteinExistence type="predicted"/>
<gene>
    <name evidence="1" type="ORF">MICAF_4660008</name>
</gene>
<sequence length="69" mass="7479">MKEGEWGSGGMGKWGKWGNGVVGEWGSCLITLTPQNPRKAHAVATLTLDDQLLTPNPKKDFLPQTLNSN</sequence>
<dbReference type="HOGENOM" id="CLU_2771237_0_0_3"/>
<protein>
    <submittedName>
        <fullName evidence="1">Uncharacterized protein</fullName>
    </submittedName>
</protein>
<reference evidence="1 2" key="1">
    <citation type="submission" date="2012-04" db="EMBL/GenBank/DDBJ databases">
        <authorList>
            <person name="Genoscope - CEA"/>
        </authorList>
    </citation>
    <scope>NUCLEOTIDE SEQUENCE [LARGE SCALE GENOMIC DNA]</scope>
    <source>
        <strain evidence="1 2">9807</strain>
    </source>
</reference>
<name>I4HAL1_MICAE</name>
<dbReference type="Proteomes" id="UP000003613">
    <property type="component" value="Unassembled WGS sequence"/>
</dbReference>
<evidence type="ECO:0000313" key="1">
    <source>
        <dbReference type="EMBL" id="CCI19085.1"/>
    </source>
</evidence>
<dbReference type="EMBL" id="CAIM01000408">
    <property type="protein sequence ID" value="CCI19085.1"/>
    <property type="molecule type" value="Genomic_DNA"/>
</dbReference>
<organism evidence="1 2">
    <name type="scientific">Microcystis aeruginosa PCC 9807</name>
    <dbReference type="NCBI Taxonomy" id="1160283"/>
    <lineage>
        <taxon>Bacteria</taxon>
        <taxon>Bacillati</taxon>
        <taxon>Cyanobacteriota</taxon>
        <taxon>Cyanophyceae</taxon>
        <taxon>Oscillatoriophycideae</taxon>
        <taxon>Chroococcales</taxon>
        <taxon>Microcystaceae</taxon>
        <taxon>Microcystis</taxon>
    </lineage>
</organism>
<dbReference type="AlphaFoldDB" id="I4HAL1"/>
<comment type="caution">
    <text evidence="1">The sequence shown here is derived from an EMBL/GenBank/DDBJ whole genome shotgun (WGS) entry which is preliminary data.</text>
</comment>
<accession>I4HAL1</accession>
<evidence type="ECO:0000313" key="2">
    <source>
        <dbReference type="Proteomes" id="UP000003613"/>
    </source>
</evidence>